<dbReference type="PANTHER" id="PTHR10698">
    <property type="entry name" value="V-TYPE PROTON ATPASE SUBUNIT H"/>
    <property type="match status" value="1"/>
</dbReference>
<dbReference type="InterPro" id="IPR038497">
    <property type="entry name" value="ATPase_V1-cplx_hsu_C_sf"/>
</dbReference>
<dbReference type="Gene3D" id="1.25.40.150">
    <property type="entry name" value="V-type ATPase, subunit H, C-terminal domain"/>
    <property type="match status" value="1"/>
</dbReference>
<evidence type="ECO:0000256" key="5">
    <source>
        <dbReference type="PIRNR" id="PIRNR032184"/>
    </source>
</evidence>
<dbReference type="InterPro" id="IPR016024">
    <property type="entry name" value="ARM-type_fold"/>
</dbReference>
<keyword evidence="3 5" id="KW-0375">Hydrogen ion transport</keyword>
<dbReference type="InterPro" id="IPR011989">
    <property type="entry name" value="ARM-like"/>
</dbReference>
<dbReference type="VEuPathDB" id="HostDB:GeneID_118670820"/>
<dbReference type="CDD" id="cd00256">
    <property type="entry name" value="VATPase_H"/>
    <property type="match status" value="1"/>
</dbReference>
<dbReference type="SUPFAM" id="SSF48371">
    <property type="entry name" value="ARM repeat"/>
    <property type="match status" value="1"/>
</dbReference>
<dbReference type="Pfam" id="PF03224">
    <property type="entry name" value="V-ATPase_H_N"/>
    <property type="match status" value="1"/>
</dbReference>
<dbReference type="Pfam" id="PF11698">
    <property type="entry name" value="V-ATPase_H_C"/>
    <property type="match status" value="1"/>
</dbReference>
<keyword evidence="2 5" id="KW-0813">Transport</keyword>
<dbReference type="InterPro" id="IPR011987">
    <property type="entry name" value="ATPase_V1-cplx_hsu_C"/>
</dbReference>
<dbReference type="GO" id="GO:0000221">
    <property type="term" value="C:vacuolar proton-transporting V-type ATPase, V1 domain"/>
    <property type="evidence" value="ECO:0007669"/>
    <property type="project" value="UniProtKB-UniRule"/>
</dbReference>
<evidence type="ECO:0000256" key="4">
    <source>
        <dbReference type="ARBA" id="ARBA00023065"/>
    </source>
</evidence>
<dbReference type="GO" id="GO:0046961">
    <property type="term" value="F:proton-transporting ATPase activity, rotational mechanism"/>
    <property type="evidence" value="ECO:0007669"/>
    <property type="project" value="UniProtKB-UniRule"/>
</dbReference>
<dbReference type="GO" id="GO:0005765">
    <property type="term" value="C:lysosomal membrane"/>
    <property type="evidence" value="ECO:0007669"/>
    <property type="project" value="TreeGrafter"/>
</dbReference>
<keyword evidence="4 5" id="KW-0406">Ion transport</keyword>
<dbReference type="AlphaFoldDB" id="A0A7J7TI00"/>
<comment type="function">
    <text evidence="5">Subunit of the V1 complex of vacuolar(H+)-ATPase (V-ATPase), a multisubunit enzyme composed of a peripheral complex (V1) that hydrolyzes ATP and a membrane integral complex (V0) that translocates protons. V-ATPase is responsible for acidifying and maintaining the pH of intracellular compartments.</text>
</comment>
<proteinExistence type="inferred from homology"/>
<dbReference type="PANTHER" id="PTHR10698:SF0">
    <property type="entry name" value="V-TYPE PROTON ATPASE SUBUNIT H"/>
    <property type="match status" value="1"/>
</dbReference>
<organism evidence="7 8">
    <name type="scientific">Myotis myotis</name>
    <name type="common">Greater mouse-eared bat</name>
    <name type="synonym">Vespertilio myotis</name>
    <dbReference type="NCBI Taxonomy" id="51298"/>
    <lineage>
        <taxon>Eukaryota</taxon>
        <taxon>Metazoa</taxon>
        <taxon>Chordata</taxon>
        <taxon>Craniata</taxon>
        <taxon>Vertebrata</taxon>
        <taxon>Euteleostomi</taxon>
        <taxon>Mammalia</taxon>
        <taxon>Eutheria</taxon>
        <taxon>Laurasiatheria</taxon>
        <taxon>Chiroptera</taxon>
        <taxon>Yangochiroptera</taxon>
        <taxon>Vespertilionidae</taxon>
        <taxon>Myotis</taxon>
    </lineage>
</organism>
<sequence>MTKMDIRGAVDAAVPTNIIAAKAAEVRANKVNWLSYLQGQMISAEDCEFIQRFEMKRSPEEKQEMLQSEGSQCAKTFINLMTHISKEQTVQYILTMVDDMLQENHQRVSIFFDYAKRSKNTAWSYFLPMLNRQDLFTVHMAARIIAKLAAWGKELMEGSDLNYYFNWIKTQLSSQSSQYVQCVAGCLQLMLRVNEYRFAWVEADGVNCIMGVLSNKCGFQLQYQMIFSIWLLAFSPQMCEHLRRYNIIPVLSDILQESVKEKVTRIILAAFRNFLEKSAERETRQEYALAMIQCKVLKQLENLEQQKYDDEDISEDIKFLLEKLGESVQDLSSFDEYSSELKSGRLEWSPVHKSEKFWRENAVRLNEKNYELLKILTKLLEVSDDPQVLAVAAHDVGEYVRHYPRGKREYLGKQLQSEQPQSTAARS</sequence>
<dbReference type="FunFam" id="1.25.10.10:FF:000067">
    <property type="entry name" value="V-type proton ATPase subunit H"/>
    <property type="match status" value="1"/>
</dbReference>
<evidence type="ECO:0000313" key="8">
    <source>
        <dbReference type="Proteomes" id="UP000527355"/>
    </source>
</evidence>
<dbReference type="InterPro" id="IPR004908">
    <property type="entry name" value="ATPase_V1-cplx_hsu"/>
</dbReference>
<evidence type="ECO:0000313" key="7">
    <source>
        <dbReference type="EMBL" id="KAF6300311.1"/>
    </source>
</evidence>
<evidence type="ECO:0000256" key="2">
    <source>
        <dbReference type="ARBA" id="ARBA00022448"/>
    </source>
</evidence>
<feature type="domain" description="ATPase V1 complex subunit H C-terminal" evidence="6">
    <location>
        <begin position="331"/>
        <end position="408"/>
    </location>
</feature>
<keyword evidence="8" id="KW-1185">Reference proteome</keyword>
<reference evidence="7 8" key="1">
    <citation type="journal article" date="2020" name="Nature">
        <title>Six reference-quality genomes reveal evolution of bat adaptations.</title>
        <authorList>
            <person name="Jebb D."/>
            <person name="Huang Z."/>
            <person name="Pippel M."/>
            <person name="Hughes G.M."/>
            <person name="Lavrichenko K."/>
            <person name="Devanna P."/>
            <person name="Winkler S."/>
            <person name="Jermiin L.S."/>
            <person name="Skirmuntt E.C."/>
            <person name="Katzourakis A."/>
            <person name="Burkitt-Gray L."/>
            <person name="Ray D.A."/>
            <person name="Sullivan K.A.M."/>
            <person name="Roscito J.G."/>
            <person name="Kirilenko B.M."/>
            <person name="Davalos L.M."/>
            <person name="Corthals A.P."/>
            <person name="Power M.L."/>
            <person name="Jones G."/>
            <person name="Ransome R.D."/>
            <person name="Dechmann D.K.N."/>
            <person name="Locatelli A.G."/>
            <person name="Puechmaille S.J."/>
            <person name="Fedrigo O."/>
            <person name="Jarvis E.D."/>
            <person name="Hiller M."/>
            <person name="Vernes S.C."/>
            <person name="Myers E.W."/>
            <person name="Teeling E.C."/>
        </authorList>
    </citation>
    <scope>NUCLEOTIDE SEQUENCE [LARGE SCALE GENOMIC DNA]</scope>
    <source>
        <strain evidence="7">MMyoMyo1</strain>
        <tissue evidence="7">Flight muscle</tissue>
    </source>
</reference>
<dbReference type="PIRSF" id="PIRSF032184">
    <property type="entry name" value="ATPase_V1_H"/>
    <property type="match status" value="1"/>
</dbReference>
<evidence type="ECO:0000259" key="6">
    <source>
        <dbReference type="Pfam" id="PF11698"/>
    </source>
</evidence>
<protein>
    <recommendedName>
        <fullName evidence="5">V-type proton ATPase subunit H</fullName>
    </recommendedName>
</protein>
<comment type="subunit">
    <text evidence="5">V-ATPase is a heteromultimeric enzyme made up of two complexes: the ATP-hydrolytic V1 complex and the proton translocation V0 complex.</text>
</comment>
<name>A0A7J7TI00_MYOMY</name>
<dbReference type="Gene3D" id="1.25.10.10">
    <property type="entry name" value="Leucine-rich Repeat Variant"/>
    <property type="match status" value="1"/>
</dbReference>
<comment type="caution">
    <text evidence="7">The sequence shown here is derived from an EMBL/GenBank/DDBJ whole genome shotgun (WGS) entry which is preliminary data.</text>
</comment>
<gene>
    <name evidence="7" type="ORF">mMyoMyo1_001244</name>
</gene>
<evidence type="ECO:0000256" key="3">
    <source>
        <dbReference type="ARBA" id="ARBA00022781"/>
    </source>
</evidence>
<dbReference type="EMBL" id="JABWUV010000016">
    <property type="protein sequence ID" value="KAF6300311.1"/>
    <property type="molecule type" value="Genomic_DNA"/>
</dbReference>
<evidence type="ECO:0000256" key="1">
    <source>
        <dbReference type="ARBA" id="ARBA00008613"/>
    </source>
</evidence>
<comment type="similarity">
    <text evidence="1 5">Belongs to the V-ATPase H subunit family.</text>
</comment>
<dbReference type="Proteomes" id="UP000527355">
    <property type="component" value="Unassembled WGS sequence"/>
</dbReference>
<accession>A0A7J7TI00</accession>